<dbReference type="Gene3D" id="2.60.40.720">
    <property type="match status" value="1"/>
</dbReference>
<dbReference type="RefSeq" id="XP_031567919.1">
    <property type="nucleotide sequence ID" value="XM_031712059.1"/>
</dbReference>
<keyword evidence="3" id="KW-0053">Apoptosis</keyword>
<evidence type="ECO:0000256" key="12">
    <source>
        <dbReference type="PIRSR" id="PIRSR602117-2"/>
    </source>
</evidence>
<dbReference type="PANTHER" id="PTHR11447:SF16">
    <property type="entry name" value="P53 PROTEIN LONG FORM VARIANT 1"/>
    <property type="match status" value="1"/>
</dbReference>
<organism evidence="15 16">
    <name type="scientific">Actinia tenebrosa</name>
    <name type="common">Australian red waratah sea anemone</name>
    <dbReference type="NCBI Taxonomy" id="6105"/>
    <lineage>
        <taxon>Eukaryota</taxon>
        <taxon>Metazoa</taxon>
        <taxon>Cnidaria</taxon>
        <taxon>Anthozoa</taxon>
        <taxon>Hexacorallia</taxon>
        <taxon>Actiniaria</taxon>
        <taxon>Actiniidae</taxon>
        <taxon>Actinia</taxon>
    </lineage>
</organism>
<dbReference type="GO" id="GO:0000978">
    <property type="term" value="F:RNA polymerase II cis-regulatory region sequence-specific DNA binding"/>
    <property type="evidence" value="ECO:0007669"/>
    <property type="project" value="TreeGrafter"/>
</dbReference>
<dbReference type="InterPro" id="IPR011615">
    <property type="entry name" value="p53_DNA-bd"/>
</dbReference>
<proteinExistence type="inferred from homology"/>
<evidence type="ECO:0000256" key="11">
    <source>
        <dbReference type="PIRSR" id="PIRSR602117-1"/>
    </source>
</evidence>
<feature type="binding site" evidence="11">
    <location>
        <position position="274"/>
    </location>
    <ligand>
        <name>Zn(2+)</name>
        <dbReference type="ChEBI" id="CHEBI:29105"/>
    </ligand>
</feature>
<sequence length="520" mass="57866">MAPKLRARISKAMSEIAETLTLRYSDGISKRRRRSSRNSSKNLKVSGRTVLRSGAKSLITSGKQGIRRIEIGEATQLNPIDSFQAQDFPSFPNIDDQEYPEPLTPESPRFPQELNCLMPSAPPSHIVSPSSAEINGEYNFCLALETQPKKVANPDWIYSNIQNKLYIKPQTPCPMKFSLTGSPPPRTYIRAMPIFKLPEHAKDIVRCCPNHTLMDQITRDNPASGHFIRSDNPQAEYQQCVHSGRQSVRIPFKVNVGVAGNEEVTVHELFSFVCNNSCGGLNRRAIQVAFTLETGESNEMLGRCSIEVRVCACPGRDSKQDNEAVSRPSRKKRKLTAADVSSSTPLPAFPPIDLTPTPSRSAEDNTVYNLKVCGYVNYLILRKIAFALEFFANMKSRFSTLPCEDPEFTEFFGDGSAEPRECNGCDTNTPLPRPIPQSSPVMNGQQSLPSCAASHAPDNWYQSPQQEPSVNGRSTATPYMGCYTYRRITLSVEYSETESMCASENKDLMERKDLGVRIQG</sequence>
<evidence type="ECO:0000256" key="1">
    <source>
        <dbReference type="ARBA" id="ARBA00004123"/>
    </source>
</evidence>
<evidence type="ECO:0000259" key="14">
    <source>
        <dbReference type="Pfam" id="PF00870"/>
    </source>
</evidence>
<evidence type="ECO:0000256" key="2">
    <source>
        <dbReference type="ARBA" id="ARBA00006167"/>
    </source>
</evidence>
<dbReference type="Proteomes" id="UP000515163">
    <property type="component" value="Unplaced"/>
</dbReference>
<keyword evidence="10" id="KW-0539">Nucleus</keyword>
<dbReference type="InterPro" id="IPR002117">
    <property type="entry name" value="p53_tumour_suppressor"/>
</dbReference>
<feature type="region of interest" description="Disordered" evidence="13">
    <location>
        <begin position="317"/>
        <end position="361"/>
    </location>
</feature>
<dbReference type="InParanoid" id="A0A6P8IM60"/>
<dbReference type="PRINTS" id="PR00386">
    <property type="entry name" value="P53SUPPRESSR"/>
</dbReference>
<accession>A0A6P8IM60</accession>
<evidence type="ECO:0000256" key="13">
    <source>
        <dbReference type="SAM" id="MobiDB-lite"/>
    </source>
</evidence>
<feature type="region of interest" description="Disordered" evidence="13">
    <location>
        <begin position="28"/>
        <end position="47"/>
    </location>
</feature>
<reference evidence="16" key="1">
    <citation type="submission" date="2025-08" db="UniProtKB">
        <authorList>
            <consortium name="RefSeq"/>
        </authorList>
    </citation>
    <scope>IDENTIFICATION</scope>
    <source>
        <tissue evidence="16">Tentacle</tissue>
    </source>
</reference>
<evidence type="ECO:0000256" key="9">
    <source>
        <dbReference type="ARBA" id="ARBA00023163"/>
    </source>
</evidence>
<comment type="subcellular location">
    <subcellularLocation>
        <location evidence="1">Nucleus</location>
    </subcellularLocation>
</comment>
<protein>
    <submittedName>
        <fullName evidence="16">Cellular tumor antigen p53-like isoform X1</fullName>
    </submittedName>
</protein>
<evidence type="ECO:0000256" key="6">
    <source>
        <dbReference type="ARBA" id="ARBA00023015"/>
    </source>
</evidence>
<dbReference type="SUPFAM" id="SSF49417">
    <property type="entry name" value="p53-like transcription factors"/>
    <property type="match status" value="1"/>
</dbReference>
<keyword evidence="9" id="KW-0804">Transcription</keyword>
<dbReference type="GeneID" id="116302703"/>
<evidence type="ECO:0000256" key="5">
    <source>
        <dbReference type="ARBA" id="ARBA00022833"/>
    </source>
</evidence>
<evidence type="ECO:0000256" key="3">
    <source>
        <dbReference type="ARBA" id="ARBA00022703"/>
    </source>
</evidence>
<evidence type="ECO:0000256" key="8">
    <source>
        <dbReference type="ARBA" id="ARBA00023159"/>
    </source>
</evidence>
<dbReference type="Pfam" id="PF00870">
    <property type="entry name" value="P53"/>
    <property type="match status" value="1"/>
</dbReference>
<dbReference type="GO" id="GO:0046872">
    <property type="term" value="F:metal ion binding"/>
    <property type="evidence" value="ECO:0007669"/>
    <property type="project" value="UniProtKB-KW"/>
</dbReference>
<dbReference type="OrthoDB" id="5915660at2759"/>
<keyword evidence="7" id="KW-0238">DNA-binding</keyword>
<name>A0A6P8IM60_ACTTE</name>
<dbReference type="GO" id="GO:0005634">
    <property type="term" value="C:nucleus"/>
    <property type="evidence" value="ECO:0007669"/>
    <property type="project" value="UniProtKB-SubCell"/>
</dbReference>
<keyword evidence="6" id="KW-0805">Transcription regulation</keyword>
<gene>
    <name evidence="16" type="primary">LOC116302703</name>
</gene>
<dbReference type="PANTHER" id="PTHR11447">
    <property type="entry name" value="CELLULAR TUMOR ANTIGEN P53"/>
    <property type="match status" value="1"/>
</dbReference>
<keyword evidence="8" id="KW-0010">Activator</keyword>
<feature type="site" description="Interaction with DNA" evidence="12">
    <location>
        <position position="149"/>
    </location>
</feature>
<evidence type="ECO:0000313" key="16">
    <source>
        <dbReference type="RefSeq" id="XP_031567919.1"/>
    </source>
</evidence>
<comment type="cofactor">
    <cofactor evidence="11">
        <name>Zn(2+)</name>
        <dbReference type="ChEBI" id="CHEBI:29105"/>
    </cofactor>
    <text evidence="11">Binds 1 zinc ion per subunit.</text>
</comment>
<dbReference type="AlphaFoldDB" id="A0A6P8IM60"/>
<dbReference type="GO" id="GO:0000981">
    <property type="term" value="F:DNA-binding transcription factor activity, RNA polymerase II-specific"/>
    <property type="evidence" value="ECO:0007669"/>
    <property type="project" value="TreeGrafter"/>
</dbReference>
<comment type="similarity">
    <text evidence="2">Belongs to the p53 family.</text>
</comment>
<dbReference type="CDD" id="cd08367">
    <property type="entry name" value="P53"/>
    <property type="match status" value="1"/>
</dbReference>
<feature type="domain" description="p53 DNA-binding" evidence="14">
    <location>
        <begin position="132"/>
        <end position="324"/>
    </location>
</feature>
<dbReference type="GO" id="GO:0006915">
    <property type="term" value="P:apoptotic process"/>
    <property type="evidence" value="ECO:0007669"/>
    <property type="project" value="UniProtKB-KW"/>
</dbReference>
<dbReference type="KEGG" id="aten:116302703"/>
<evidence type="ECO:0000256" key="7">
    <source>
        <dbReference type="ARBA" id="ARBA00023125"/>
    </source>
</evidence>
<feature type="binding site" evidence="11">
    <location>
        <position position="278"/>
    </location>
    <ligand>
        <name>Zn(2+)</name>
        <dbReference type="ChEBI" id="CHEBI:29105"/>
    </ligand>
</feature>
<keyword evidence="15" id="KW-1185">Reference proteome</keyword>
<evidence type="ECO:0000313" key="15">
    <source>
        <dbReference type="Proteomes" id="UP000515163"/>
    </source>
</evidence>
<feature type="binding site" evidence="11">
    <location>
        <position position="211"/>
    </location>
    <ligand>
        <name>Zn(2+)</name>
        <dbReference type="ChEBI" id="CHEBI:29105"/>
    </ligand>
</feature>
<keyword evidence="4 11" id="KW-0479">Metal-binding</keyword>
<evidence type="ECO:0000256" key="10">
    <source>
        <dbReference type="ARBA" id="ARBA00023242"/>
    </source>
</evidence>
<evidence type="ECO:0000256" key="4">
    <source>
        <dbReference type="ARBA" id="ARBA00022723"/>
    </source>
</evidence>
<dbReference type="InterPro" id="IPR012346">
    <property type="entry name" value="p53/RUNT-type_TF_DNA-bd_sf"/>
</dbReference>
<dbReference type="InterPro" id="IPR008967">
    <property type="entry name" value="p53-like_TF_DNA-bd_sf"/>
</dbReference>
<feature type="binding site" evidence="11">
    <location>
        <position position="208"/>
    </location>
    <ligand>
        <name>Zn(2+)</name>
        <dbReference type="ChEBI" id="CHEBI:29105"/>
    </ligand>
</feature>
<keyword evidence="5 11" id="KW-0862">Zinc</keyword>